<protein>
    <submittedName>
        <fullName evidence="1">Uncharacterized protein</fullName>
    </submittedName>
</protein>
<comment type="caution">
    <text evidence="1">The sequence shown here is derived from an EMBL/GenBank/DDBJ whole genome shotgun (WGS) entry which is preliminary data.</text>
</comment>
<evidence type="ECO:0000313" key="1">
    <source>
        <dbReference type="EMBL" id="OKL50693.1"/>
    </source>
</evidence>
<dbReference type="Proteomes" id="UP000186465">
    <property type="component" value="Unassembled WGS sequence"/>
</dbReference>
<name>A0A1Q5PT17_9ACTO</name>
<keyword evidence="2" id="KW-1185">Reference proteome</keyword>
<organism evidence="1 2">
    <name type="scientific">Boudabousia marimammalium</name>
    <dbReference type="NCBI Taxonomy" id="156892"/>
    <lineage>
        <taxon>Bacteria</taxon>
        <taxon>Bacillati</taxon>
        <taxon>Actinomycetota</taxon>
        <taxon>Actinomycetes</taxon>
        <taxon>Actinomycetales</taxon>
        <taxon>Actinomycetaceae</taxon>
        <taxon>Boudabousia</taxon>
    </lineage>
</organism>
<sequence length="149" mass="16340">MGAALITGLSACGGGNSSNTSKVVLVSFDEMTKEYQDSVNKLSWPAGYTPPASLETEGKDNSFQVGYGDGIASRYFECAWEREWLKSYSTDKARAATAIEQLEKVPEMDHMSAQNSDDATRRFFADYLKRAKLGDPSGFQENVSLNCPK</sequence>
<reference evidence="2" key="1">
    <citation type="submission" date="2016-11" db="EMBL/GenBank/DDBJ databases">
        <title>Actinomyces gypaetusis sp. nov. isolated from Gypaetus barbatus in Qinghai Tibet Plateau China.</title>
        <authorList>
            <person name="Meng X."/>
        </authorList>
    </citation>
    <scope>NUCLEOTIDE SEQUENCE [LARGE SCALE GENOMIC DNA]</scope>
    <source>
        <strain evidence="2">DSM 15383</strain>
    </source>
</reference>
<dbReference type="AlphaFoldDB" id="A0A1Q5PT17"/>
<proteinExistence type="predicted"/>
<dbReference type="EMBL" id="MPDM01000001">
    <property type="protein sequence ID" value="OKL50693.1"/>
    <property type="molecule type" value="Genomic_DNA"/>
</dbReference>
<gene>
    <name evidence="1" type="ORF">BM477_01290</name>
</gene>
<evidence type="ECO:0000313" key="2">
    <source>
        <dbReference type="Proteomes" id="UP000186465"/>
    </source>
</evidence>
<accession>A0A1Q5PT17</accession>
<dbReference type="STRING" id="156892.BM477_01290"/>